<dbReference type="AlphaFoldDB" id="A0A5B7H007"/>
<organism evidence="2 3">
    <name type="scientific">Portunus trituberculatus</name>
    <name type="common">Swimming crab</name>
    <name type="synonym">Neptunus trituberculatus</name>
    <dbReference type="NCBI Taxonomy" id="210409"/>
    <lineage>
        <taxon>Eukaryota</taxon>
        <taxon>Metazoa</taxon>
        <taxon>Ecdysozoa</taxon>
        <taxon>Arthropoda</taxon>
        <taxon>Crustacea</taxon>
        <taxon>Multicrustacea</taxon>
        <taxon>Malacostraca</taxon>
        <taxon>Eumalacostraca</taxon>
        <taxon>Eucarida</taxon>
        <taxon>Decapoda</taxon>
        <taxon>Pleocyemata</taxon>
        <taxon>Brachyura</taxon>
        <taxon>Eubrachyura</taxon>
        <taxon>Portunoidea</taxon>
        <taxon>Portunidae</taxon>
        <taxon>Portuninae</taxon>
        <taxon>Portunus</taxon>
    </lineage>
</organism>
<dbReference type="EMBL" id="VSRR010020490">
    <property type="protein sequence ID" value="MPC63166.1"/>
    <property type="molecule type" value="Genomic_DNA"/>
</dbReference>
<name>A0A5B7H007_PORTR</name>
<keyword evidence="3" id="KW-1185">Reference proteome</keyword>
<feature type="region of interest" description="Disordered" evidence="1">
    <location>
        <begin position="1"/>
        <end position="35"/>
    </location>
</feature>
<sequence length="102" mass="10856">MASLRRASLNERPINSCEAGLGPRAGSWTSSAGEPEISVKYSDDATDRGLCGPVKEARPSLLSFPPTSVFPRFPNTIFKLRDKSDAPAINLHNSAPSISLSA</sequence>
<proteinExistence type="predicted"/>
<comment type="caution">
    <text evidence="2">The sequence shown here is derived from an EMBL/GenBank/DDBJ whole genome shotgun (WGS) entry which is preliminary data.</text>
</comment>
<dbReference type="Proteomes" id="UP000324222">
    <property type="component" value="Unassembled WGS sequence"/>
</dbReference>
<evidence type="ECO:0000313" key="2">
    <source>
        <dbReference type="EMBL" id="MPC63166.1"/>
    </source>
</evidence>
<reference evidence="2 3" key="1">
    <citation type="submission" date="2019-05" db="EMBL/GenBank/DDBJ databases">
        <title>Another draft genome of Portunus trituberculatus and its Hox gene families provides insights of decapod evolution.</title>
        <authorList>
            <person name="Jeong J.-H."/>
            <person name="Song I."/>
            <person name="Kim S."/>
            <person name="Choi T."/>
            <person name="Kim D."/>
            <person name="Ryu S."/>
            <person name="Kim W."/>
        </authorList>
    </citation>
    <scope>NUCLEOTIDE SEQUENCE [LARGE SCALE GENOMIC DNA]</scope>
    <source>
        <tissue evidence="2">Muscle</tissue>
    </source>
</reference>
<gene>
    <name evidence="2" type="ORF">E2C01_057260</name>
</gene>
<protein>
    <submittedName>
        <fullName evidence="2">Uncharacterized protein</fullName>
    </submittedName>
</protein>
<accession>A0A5B7H007</accession>
<evidence type="ECO:0000256" key="1">
    <source>
        <dbReference type="SAM" id="MobiDB-lite"/>
    </source>
</evidence>
<evidence type="ECO:0000313" key="3">
    <source>
        <dbReference type="Proteomes" id="UP000324222"/>
    </source>
</evidence>